<dbReference type="AlphaFoldDB" id="A0A3M7T987"/>
<organism evidence="1 2">
    <name type="scientific">Brachionus plicatilis</name>
    <name type="common">Marine rotifer</name>
    <name type="synonym">Brachionus muelleri</name>
    <dbReference type="NCBI Taxonomy" id="10195"/>
    <lineage>
        <taxon>Eukaryota</taxon>
        <taxon>Metazoa</taxon>
        <taxon>Spiralia</taxon>
        <taxon>Gnathifera</taxon>
        <taxon>Rotifera</taxon>
        <taxon>Eurotatoria</taxon>
        <taxon>Monogononta</taxon>
        <taxon>Pseudotrocha</taxon>
        <taxon>Ploima</taxon>
        <taxon>Brachionidae</taxon>
        <taxon>Brachionus</taxon>
    </lineage>
</organism>
<accession>A0A3M7T987</accession>
<comment type="caution">
    <text evidence="1">The sequence shown here is derived from an EMBL/GenBank/DDBJ whole genome shotgun (WGS) entry which is preliminary data.</text>
</comment>
<evidence type="ECO:0000313" key="1">
    <source>
        <dbReference type="EMBL" id="RNA44622.1"/>
    </source>
</evidence>
<dbReference type="Proteomes" id="UP000276133">
    <property type="component" value="Unassembled WGS sequence"/>
</dbReference>
<proteinExistence type="predicted"/>
<sequence>MTIPVFDVDQTDLTSGLKVKLVAGAQVESVQYMLLKCQAVGHDDQIFGQRVTKIDHVTGRRVLQDATRGRVGHKAGHDLVVELLNHFVYAHRLGPVEHEHPIDPSQLHGLLVSHSVRVCLGLFQQTDCVRIFLFGQGLGHFFGDLSHNVSLDQVGVECVAQVDVFALDRVHIDLGFVVDYAQVDGLADGHQPLPVLRVSGRH</sequence>
<dbReference type="EMBL" id="REGN01000082">
    <property type="protein sequence ID" value="RNA44622.1"/>
    <property type="molecule type" value="Genomic_DNA"/>
</dbReference>
<name>A0A3M7T987_BRAPC</name>
<protein>
    <submittedName>
        <fullName evidence="1">Uncharacterized protein</fullName>
    </submittedName>
</protein>
<gene>
    <name evidence="1" type="ORF">BpHYR1_035216</name>
</gene>
<keyword evidence="2" id="KW-1185">Reference proteome</keyword>
<reference evidence="1 2" key="1">
    <citation type="journal article" date="2018" name="Sci. Rep.">
        <title>Genomic signatures of local adaptation to the degree of environmental predictability in rotifers.</title>
        <authorList>
            <person name="Franch-Gras L."/>
            <person name="Hahn C."/>
            <person name="Garcia-Roger E.M."/>
            <person name="Carmona M.J."/>
            <person name="Serra M."/>
            <person name="Gomez A."/>
        </authorList>
    </citation>
    <scope>NUCLEOTIDE SEQUENCE [LARGE SCALE GENOMIC DNA]</scope>
    <source>
        <strain evidence="1">HYR1</strain>
    </source>
</reference>
<evidence type="ECO:0000313" key="2">
    <source>
        <dbReference type="Proteomes" id="UP000276133"/>
    </source>
</evidence>